<evidence type="ECO:0000256" key="5">
    <source>
        <dbReference type="ARBA" id="ARBA00022927"/>
    </source>
</evidence>
<reference evidence="13" key="1">
    <citation type="submission" date="2025-08" db="UniProtKB">
        <authorList>
            <consortium name="RefSeq"/>
        </authorList>
    </citation>
    <scope>IDENTIFICATION</scope>
    <source>
        <tissue evidence="13">Thorax and Abdomen</tissue>
    </source>
</reference>
<evidence type="ECO:0000256" key="7">
    <source>
        <dbReference type="ARBA" id="ARBA00023132"/>
    </source>
</evidence>
<dbReference type="GO" id="GO:0017056">
    <property type="term" value="F:structural constituent of nuclear pore"/>
    <property type="evidence" value="ECO:0007669"/>
    <property type="project" value="InterPro"/>
</dbReference>
<sequence length="587" mass="60036">MNYTFGAQNPNTQAGFTPGTTAPPVTGGAQPVTFGTSAVGAGDANKQGTLGLAQPGGHPLSKSIGQAFSTSFGTATFGASPATAPAFGTPSSGTTGFARSGSGLMGLATPQQQAITASSLPAANTAAPAGALTYGTPISAATTTNASVGFRTTTLPNTSSGLGTLAMPSSTHGLSFGAKPMTTSALTFNLASTAATSGQPPASNISFGVPKTVATTTIARPASQSFTVPAASTPASGFTTGVGTTPAATSATGFSLFNTPQIAPSTAVAPTATATPTASAASGFNLPGSQTQAAKTTGTSLGLGSMATIAPATAATGFSTGTPASSGIFTLGSMPSVTAATSFNSGGTTTVASTPGFTLAKSTDPAASTAAPTSAPQTSLETTTNVTASTAATSQPGGLNFCQLEESINKWTLELEEQEKAFVNQATQVNAWDRLLIANGEKIVTLNQEVERVKLEQEQLEHELDYVVGQQRELQDCLVPLEKELATVSASDPEREYTYRLAENLDTQLKQMSEDLKEIIEHLNEANRSQDSSDPIVQIGKILNAHMNSLQWLDQRTSVLQTKIQQIDQMHQNFRQEHERSFNLAYN</sequence>
<evidence type="ECO:0000256" key="3">
    <source>
        <dbReference type="ARBA" id="ARBA00022448"/>
    </source>
</evidence>
<keyword evidence="9" id="KW-0175">Coiled coil</keyword>
<dbReference type="RefSeq" id="XP_015515276.2">
    <property type="nucleotide sequence ID" value="XM_015659790.2"/>
</dbReference>
<comment type="similarity">
    <text evidence="2">Belongs to the nucleoporin NSP1/NUP62 family.</text>
</comment>
<dbReference type="GO" id="GO:0051028">
    <property type="term" value="P:mRNA transport"/>
    <property type="evidence" value="ECO:0007669"/>
    <property type="project" value="UniProtKB-KW"/>
</dbReference>
<keyword evidence="7" id="KW-0906">Nuclear pore complex</keyword>
<keyword evidence="4" id="KW-0509">mRNA transport</keyword>
<keyword evidence="3" id="KW-0813">Transport</keyword>
<evidence type="ECO:0000256" key="10">
    <source>
        <dbReference type="SAM" id="MobiDB-lite"/>
    </source>
</evidence>
<dbReference type="OrthoDB" id="344345at2759"/>
<evidence type="ECO:0000313" key="13">
    <source>
        <dbReference type="RefSeq" id="XP_015515276.2"/>
    </source>
</evidence>
<proteinExistence type="inferred from homology"/>
<keyword evidence="6" id="KW-0811">Translocation</keyword>
<feature type="coiled-coil region" evidence="9">
    <location>
        <begin position="502"/>
        <end position="529"/>
    </location>
</feature>
<gene>
    <name evidence="13" type="primary">LOC107220965</name>
</gene>
<evidence type="ECO:0000259" key="11">
    <source>
        <dbReference type="Pfam" id="PF05064"/>
    </source>
</evidence>
<feature type="region of interest" description="Disordered" evidence="10">
    <location>
        <begin position="361"/>
        <end position="382"/>
    </location>
</feature>
<dbReference type="Gene3D" id="1.20.5.170">
    <property type="match status" value="1"/>
</dbReference>
<evidence type="ECO:0000256" key="4">
    <source>
        <dbReference type="ARBA" id="ARBA00022816"/>
    </source>
</evidence>
<dbReference type="GO" id="GO:0006405">
    <property type="term" value="P:RNA export from nucleus"/>
    <property type="evidence" value="ECO:0007669"/>
    <property type="project" value="TreeGrafter"/>
</dbReference>
<evidence type="ECO:0000313" key="12">
    <source>
        <dbReference type="Proteomes" id="UP000829291"/>
    </source>
</evidence>
<organism evidence="13">
    <name type="scientific">Neodiprion lecontei</name>
    <name type="common">Redheaded pine sawfly</name>
    <dbReference type="NCBI Taxonomy" id="441921"/>
    <lineage>
        <taxon>Eukaryota</taxon>
        <taxon>Metazoa</taxon>
        <taxon>Ecdysozoa</taxon>
        <taxon>Arthropoda</taxon>
        <taxon>Hexapoda</taxon>
        <taxon>Insecta</taxon>
        <taxon>Pterygota</taxon>
        <taxon>Neoptera</taxon>
        <taxon>Endopterygota</taxon>
        <taxon>Hymenoptera</taxon>
        <taxon>Tenthredinoidea</taxon>
        <taxon>Diprionidae</taxon>
        <taxon>Diprioninae</taxon>
        <taxon>Neodiprion</taxon>
    </lineage>
</organism>
<accession>A0A6J0BKW5</accession>
<feature type="region of interest" description="Disordered" evidence="10">
    <location>
        <begin position="1"/>
        <end position="21"/>
    </location>
</feature>
<dbReference type="KEGG" id="nlo:107220965"/>
<evidence type="ECO:0000256" key="8">
    <source>
        <dbReference type="ARBA" id="ARBA00023242"/>
    </source>
</evidence>
<dbReference type="InterPro" id="IPR026010">
    <property type="entry name" value="NSP1/NUP62"/>
</dbReference>
<feature type="domain" description="Nucleoporin NSP1-like C-terminal" evidence="11">
    <location>
        <begin position="391"/>
        <end position="490"/>
    </location>
</feature>
<dbReference type="InParanoid" id="A0A6J0BKW5"/>
<keyword evidence="8" id="KW-0539">Nucleus</keyword>
<evidence type="ECO:0000256" key="9">
    <source>
        <dbReference type="SAM" id="Coils"/>
    </source>
</evidence>
<dbReference type="PANTHER" id="PTHR12084:SF0">
    <property type="entry name" value="NUCLEAR PORE GLYCOPROTEIN P62"/>
    <property type="match status" value="1"/>
</dbReference>
<comment type="subcellular location">
    <subcellularLocation>
        <location evidence="1">Nucleus</location>
        <location evidence="1">Nuclear pore complex</location>
    </subcellularLocation>
</comment>
<dbReference type="GeneID" id="107220965"/>
<dbReference type="AlphaFoldDB" id="A0A6J0BKW5"/>
<dbReference type="Pfam" id="PF05064">
    <property type="entry name" value="Nsp1_C"/>
    <property type="match status" value="1"/>
</dbReference>
<evidence type="ECO:0000256" key="2">
    <source>
        <dbReference type="ARBA" id="ARBA00005911"/>
    </source>
</evidence>
<dbReference type="InterPro" id="IPR007758">
    <property type="entry name" value="Nucleoporin_NSP1_C"/>
</dbReference>
<dbReference type="Proteomes" id="UP000829291">
    <property type="component" value="Chromosome 5"/>
</dbReference>
<dbReference type="PANTHER" id="PTHR12084">
    <property type="entry name" value="NUCLEAR PORE GLYCOPROTEIN P62-RELATED"/>
    <property type="match status" value="1"/>
</dbReference>
<evidence type="ECO:0000256" key="1">
    <source>
        <dbReference type="ARBA" id="ARBA00004567"/>
    </source>
</evidence>
<evidence type="ECO:0000256" key="6">
    <source>
        <dbReference type="ARBA" id="ARBA00023010"/>
    </source>
</evidence>
<feature type="compositionally biased region" description="Low complexity" evidence="10">
    <location>
        <begin position="12"/>
        <end position="21"/>
    </location>
</feature>
<dbReference type="GO" id="GO:0006606">
    <property type="term" value="P:protein import into nucleus"/>
    <property type="evidence" value="ECO:0007669"/>
    <property type="project" value="TreeGrafter"/>
</dbReference>
<protein>
    <submittedName>
        <fullName evidence="13">Nuclear pore glycoprotein p62</fullName>
    </submittedName>
</protein>
<dbReference type="GO" id="GO:0005543">
    <property type="term" value="F:phospholipid binding"/>
    <property type="evidence" value="ECO:0007669"/>
    <property type="project" value="TreeGrafter"/>
</dbReference>
<keyword evidence="5" id="KW-0653">Protein transport</keyword>
<name>A0A6J0BKW5_NEOLC</name>
<dbReference type="GO" id="GO:0044613">
    <property type="term" value="C:nuclear pore central transport channel"/>
    <property type="evidence" value="ECO:0007669"/>
    <property type="project" value="TreeGrafter"/>
</dbReference>
<keyword evidence="12" id="KW-1185">Reference proteome</keyword>
<feature type="compositionally biased region" description="Polar residues" evidence="10">
    <location>
        <begin position="1"/>
        <end position="11"/>
    </location>
</feature>